<organism evidence="1 2">
    <name type="scientific">Niveispirillum lacus</name>
    <dbReference type="NCBI Taxonomy" id="1981099"/>
    <lineage>
        <taxon>Bacteria</taxon>
        <taxon>Pseudomonadati</taxon>
        <taxon>Pseudomonadota</taxon>
        <taxon>Alphaproteobacteria</taxon>
        <taxon>Rhodospirillales</taxon>
        <taxon>Azospirillaceae</taxon>
        <taxon>Niveispirillum</taxon>
    </lineage>
</organism>
<comment type="caution">
    <text evidence="1">The sequence shown here is derived from an EMBL/GenBank/DDBJ whole genome shotgun (WGS) entry which is preliminary data.</text>
</comment>
<name>A0A255Z9C4_9PROT</name>
<dbReference type="AlphaFoldDB" id="A0A255Z9C4"/>
<gene>
    <name evidence="1" type="ORF">CHU95_01185</name>
</gene>
<evidence type="ECO:0000313" key="1">
    <source>
        <dbReference type="EMBL" id="OYQ37504.1"/>
    </source>
</evidence>
<proteinExistence type="predicted"/>
<evidence type="ECO:0000313" key="2">
    <source>
        <dbReference type="Proteomes" id="UP000216998"/>
    </source>
</evidence>
<dbReference type="EMBL" id="NOXU01000014">
    <property type="protein sequence ID" value="OYQ37504.1"/>
    <property type="molecule type" value="Genomic_DNA"/>
</dbReference>
<sequence length="151" mass="16822">MFGNYQPRVAAANVPAGTRLYRGAWRANPCLALDDIQEPRFFSRSRETAMQYARWVPTPAPSGAPYLISAEVSHEIAVARITDVRRLVEIGWNTWPNGLNPQGWQRTLLVPLLSRMAGTAYAGYECTDNDEVLLMQPTAVMANIEVYGLPL</sequence>
<keyword evidence="2" id="KW-1185">Reference proteome</keyword>
<accession>A0A255Z9C4</accession>
<dbReference type="Proteomes" id="UP000216998">
    <property type="component" value="Unassembled WGS sequence"/>
</dbReference>
<reference evidence="1 2" key="1">
    <citation type="submission" date="2017-07" db="EMBL/GenBank/DDBJ databases">
        <title>Niveispirillum cyanobacteriorum sp. nov., isolated from cyanobacterial aggregates in a eutrophic lake.</title>
        <authorList>
            <person name="Cai H."/>
        </authorList>
    </citation>
    <scope>NUCLEOTIDE SEQUENCE [LARGE SCALE GENOMIC DNA]</scope>
    <source>
        <strain evidence="2">TH1-14</strain>
    </source>
</reference>
<protein>
    <submittedName>
        <fullName evidence="1">Uncharacterized protein</fullName>
    </submittedName>
</protein>